<reference evidence="6" key="1">
    <citation type="submission" date="2023-02" db="EMBL/GenBank/DDBJ databases">
        <title>Kitasatospora phosalacinea NBRC 14362.</title>
        <authorList>
            <person name="Ichikawa N."/>
            <person name="Sato H."/>
            <person name="Tonouchi N."/>
        </authorList>
    </citation>
    <scope>NUCLEOTIDE SEQUENCE</scope>
    <source>
        <strain evidence="6">NBRC 14362</strain>
    </source>
</reference>
<dbReference type="PANTHER" id="PTHR33204">
    <property type="entry name" value="TRANSCRIPTIONAL REGULATOR, MARR FAMILY"/>
    <property type="match status" value="1"/>
</dbReference>
<evidence type="ECO:0000256" key="4">
    <source>
        <dbReference type="SAM" id="MobiDB-lite"/>
    </source>
</evidence>
<dbReference type="CDD" id="cd00090">
    <property type="entry name" value="HTH_ARSR"/>
    <property type="match status" value="1"/>
</dbReference>
<comment type="caution">
    <text evidence="6">The sequence shown here is derived from an EMBL/GenBank/DDBJ whole genome shotgun (WGS) entry which is preliminary data.</text>
</comment>
<dbReference type="InterPro" id="IPR036390">
    <property type="entry name" value="WH_DNA-bd_sf"/>
</dbReference>
<organism evidence="6 7">
    <name type="scientific">Kitasatospora phosalacinea</name>
    <dbReference type="NCBI Taxonomy" id="2065"/>
    <lineage>
        <taxon>Bacteria</taxon>
        <taxon>Bacillati</taxon>
        <taxon>Actinomycetota</taxon>
        <taxon>Actinomycetes</taxon>
        <taxon>Kitasatosporales</taxon>
        <taxon>Streptomycetaceae</taxon>
        <taxon>Kitasatospora</taxon>
    </lineage>
</organism>
<evidence type="ECO:0000256" key="1">
    <source>
        <dbReference type="ARBA" id="ARBA00023015"/>
    </source>
</evidence>
<dbReference type="Pfam" id="PF01638">
    <property type="entry name" value="HxlR"/>
    <property type="match status" value="1"/>
</dbReference>
<dbReference type="Gene3D" id="1.10.10.10">
    <property type="entry name" value="Winged helix-like DNA-binding domain superfamily/Winged helix DNA-binding domain"/>
    <property type="match status" value="2"/>
</dbReference>
<dbReference type="EMBL" id="BSRX01000048">
    <property type="protein sequence ID" value="GLW58195.1"/>
    <property type="molecule type" value="Genomic_DNA"/>
</dbReference>
<evidence type="ECO:0000313" key="6">
    <source>
        <dbReference type="EMBL" id="GLW58195.1"/>
    </source>
</evidence>
<feature type="region of interest" description="Disordered" evidence="4">
    <location>
        <begin position="220"/>
        <end position="239"/>
    </location>
</feature>
<dbReference type="AlphaFoldDB" id="A0A9W6PNE1"/>
<gene>
    <name evidence="6" type="ORF">Kpho01_62060</name>
</gene>
<dbReference type="SUPFAM" id="SSF46785">
    <property type="entry name" value="Winged helix' DNA-binding domain"/>
    <property type="match status" value="2"/>
</dbReference>
<dbReference type="GO" id="GO:0003677">
    <property type="term" value="F:DNA binding"/>
    <property type="evidence" value="ECO:0007669"/>
    <property type="project" value="UniProtKB-KW"/>
</dbReference>
<sequence length="296" mass="30917">MSVPTPVTSPVVRDFSLAPRVQQAIAALGAANSISILRTLDRNGGKLLNRTFSEAMPWMGSALGARLTAMEEDGLVARSGSGRDGAVALTEAGREALQVQVPVARWASAHQDRPTTGTGPGAYTAQALASLDRRYTVATLWAIASEGEPVYPSEIQDLVLPADGPSPATLYQRLAKLREAGLVVRTGERRAYMYDLTEAGRELLEPLDVLARWAERHVPAPQSAKAPASEPRQAARAAVPSPVSAPAVAAPSPAALAATRAGAATIRSTTTALSFSDKPAPQTAPLVANPAAAHRR</sequence>
<dbReference type="PANTHER" id="PTHR33204:SF37">
    <property type="entry name" value="HTH-TYPE TRANSCRIPTIONAL REGULATOR YODB"/>
    <property type="match status" value="1"/>
</dbReference>
<feature type="domain" description="HTH hxlR-type" evidence="5">
    <location>
        <begin position="168"/>
        <end position="219"/>
    </location>
</feature>
<evidence type="ECO:0000313" key="7">
    <source>
        <dbReference type="Proteomes" id="UP001165143"/>
    </source>
</evidence>
<dbReference type="Proteomes" id="UP001165143">
    <property type="component" value="Unassembled WGS sequence"/>
</dbReference>
<evidence type="ECO:0000256" key="2">
    <source>
        <dbReference type="ARBA" id="ARBA00023125"/>
    </source>
</evidence>
<keyword evidence="1" id="KW-0805">Transcription regulation</keyword>
<dbReference type="InterPro" id="IPR036388">
    <property type="entry name" value="WH-like_DNA-bd_sf"/>
</dbReference>
<evidence type="ECO:0000256" key="3">
    <source>
        <dbReference type="ARBA" id="ARBA00023163"/>
    </source>
</evidence>
<dbReference type="InterPro" id="IPR011991">
    <property type="entry name" value="ArsR-like_HTH"/>
</dbReference>
<keyword evidence="2" id="KW-0238">DNA-binding</keyword>
<name>A0A9W6PNE1_9ACTN</name>
<protein>
    <recommendedName>
        <fullName evidence="5">HTH hxlR-type domain-containing protein</fullName>
    </recommendedName>
</protein>
<evidence type="ECO:0000259" key="5">
    <source>
        <dbReference type="Pfam" id="PF01638"/>
    </source>
</evidence>
<proteinExistence type="predicted"/>
<feature type="region of interest" description="Disordered" evidence="4">
    <location>
        <begin position="272"/>
        <end position="296"/>
    </location>
</feature>
<dbReference type="RefSeq" id="WP_106973996.1">
    <property type="nucleotide sequence ID" value="NZ_BSRX01000048.1"/>
</dbReference>
<dbReference type="OrthoDB" id="4302401at2"/>
<accession>A0A9W6PNE1</accession>
<keyword evidence="3" id="KW-0804">Transcription</keyword>
<dbReference type="InterPro" id="IPR002577">
    <property type="entry name" value="HTH_HxlR"/>
</dbReference>